<comment type="caution">
    <text evidence="1">The sequence shown here is derived from an EMBL/GenBank/DDBJ whole genome shotgun (WGS) entry which is preliminary data.</text>
</comment>
<accession>A0A8S1XNL1</accession>
<sequence length="147" mass="17295">MRQKGSQQFILNKQEYMVSSQQMDSRSISEYQNVQRESQSDLKITQCPKIVKQKGKKYMKIRFNTKQQLYSMVQRQGMKIKDAAQILGIKYATAKTIIFHQRQKRKAKKKCGERMCGYTKIVGIRVSRLKIICIIANEIVHQQDYNL</sequence>
<dbReference type="Proteomes" id="UP000689195">
    <property type="component" value="Unassembled WGS sequence"/>
</dbReference>
<reference evidence="1" key="1">
    <citation type="submission" date="2021-01" db="EMBL/GenBank/DDBJ databases">
        <authorList>
            <consortium name="Genoscope - CEA"/>
            <person name="William W."/>
        </authorList>
    </citation>
    <scope>NUCLEOTIDE SEQUENCE</scope>
</reference>
<dbReference type="OrthoDB" id="290017at2759"/>
<name>A0A8S1XNL1_9CILI</name>
<organism evidence="1 2">
    <name type="scientific">Paramecium pentaurelia</name>
    <dbReference type="NCBI Taxonomy" id="43138"/>
    <lineage>
        <taxon>Eukaryota</taxon>
        <taxon>Sar</taxon>
        <taxon>Alveolata</taxon>
        <taxon>Ciliophora</taxon>
        <taxon>Intramacronucleata</taxon>
        <taxon>Oligohymenophorea</taxon>
        <taxon>Peniculida</taxon>
        <taxon>Parameciidae</taxon>
        <taxon>Paramecium</taxon>
    </lineage>
</organism>
<gene>
    <name evidence="1" type="ORF">PPENT_87.1.T1310126</name>
</gene>
<protein>
    <submittedName>
        <fullName evidence="1">Uncharacterized protein</fullName>
    </submittedName>
</protein>
<dbReference type="AlphaFoldDB" id="A0A8S1XNL1"/>
<evidence type="ECO:0000313" key="1">
    <source>
        <dbReference type="EMBL" id="CAD8202613.1"/>
    </source>
</evidence>
<keyword evidence="2" id="KW-1185">Reference proteome</keyword>
<proteinExistence type="predicted"/>
<evidence type="ECO:0000313" key="2">
    <source>
        <dbReference type="Proteomes" id="UP000689195"/>
    </source>
</evidence>
<dbReference type="EMBL" id="CAJJDO010000131">
    <property type="protein sequence ID" value="CAD8202613.1"/>
    <property type="molecule type" value="Genomic_DNA"/>
</dbReference>